<evidence type="ECO:0000313" key="3">
    <source>
        <dbReference type="Proteomes" id="UP001470230"/>
    </source>
</evidence>
<accession>A0ABR2H8Y2</accession>
<feature type="compositionally biased region" description="Polar residues" evidence="1">
    <location>
        <begin position="120"/>
        <end position="135"/>
    </location>
</feature>
<sequence length="1013" mass="115370">MSKSRKGKQSQQDTPAILDSCGCNVLDINGVHTVNFTYEINSNDHSNDVKFEGDIDFLLPFNLPKNQKLPKIEITHPTSTWKATNPVQIDDNFINTIKDKRLIFKFLFITRPAGSHKGSQRIQNSGKKGQQQPPSSIVQMPTIFFDASILLVRGGRFKPTLSCSSSYDCIPGFSNFTITISIDHPLLSDAQIRKFQPFTCLIKSVHQIPDKPMDFNDLKLNKFLPPYLIFNVVIPIESPSTNLNANQKPLINTSSNSNLRNSSSNSNFNLKNTPVNNSNSNINSTSNTNTISYATISSNQFSADIKYNLPLLFWCDQKSTIKEIQIELHDRENKNPEGKIMIGSGFIAPEAKVDINQQTSSIPNLSLEQILDVKKDSIPHPFGTTKFELNTGRYLNCIKPFVQRNSSIIQMPFYIEAGTYVTIEIEDLASCMPALPQLANSGSNAKKQSNRKLSLSGGLNVNEDKSKKNSKSTKPLLYHRYFISSKSNENFEFLSKIQSQIIEINSKAFDQRDPSSVSMMKIDSVSSEAVSGTILMFQPQSQMIFLEALQESDAERILNCFFETEKSKSCTVLLDDSQLFTERLYWQFDCAVKKFKLKDPIDQLLQEPEIYMQKSHLSNCFLILNQINQLLNVKIFSDITKNNLWPKKEDFEMLNAKKGQLLTLEELAFSTATPEIKNIRSARFTPISNEEKQLPQEKPQFKYTPINQDKIDVPVHDLKYYDQINKNYIIELDRKIPKKKGLINIADDGESEIWEASVASSKWTNSRATTALGSFTPSIPESSSIAQTDANEISTVDDLNSDWEIVEPEDFKSLASEASMNTFVKRLREENGSEVRNGQPFYYYRSPKSAMSKREKLLVDVNQEPWTDKDLSLAMSDQRWLKESRGEILSDFKTIIPEQDLFNVPLYQSQEDKYRPKSTFEKRNYVAKPMKHTKRFYGVVTPVKKNEPIRKGQIERPPLTLEEPYVDHVKKQSNQIQGKPRFENIYRTPIRKGDSDSLTVRKIQTNALPKINI</sequence>
<dbReference type="EMBL" id="JAPFFF010000038">
    <property type="protein sequence ID" value="KAK8842331.1"/>
    <property type="molecule type" value="Genomic_DNA"/>
</dbReference>
<comment type="caution">
    <text evidence="2">The sequence shown here is derived from an EMBL/GenBank/DDBJ whole genome shotgun (WGS) entry which is preliminary data.</text>
</comment>
<evidence type="ECO:0000313" key="2">
    <source>
        <dbReference type="EMBL" id="KAK8842331.1"/>
    </source>
</evidence>
<feature type="compositionally biased region" description="Low complexity" evidence="1">
    <location>
        <begin position="252"/>
        <end position="269"/>
    </location>
</feature>
<evidence type="ECO:0000256" key="1">
    <source>
        <dbReference type="SAM" id="MobiDB-lite"/>
    </source>
</evidence>
<proteinExistence type="predicted"/>
<dbReference type="Proteomes" id="UP001470230">
    <property type="component" value="Unassembled WGS sequence"/>
</dbReference>
<organism evidence="2 3">
    <name type="scientific">Tritrichomonas musculus</name>
    <dbReference type="NCBI Taxonomy" id="1915356"/>
    <lineage>
        <taxon>Eukaryota</taxon>
        <taxon>Metamonada</taxon>
        <taxon>Parabasalia</taxon>
        <taxon>Tritrichomonadida</taxon>
        <taxon>Tritrichomonadidae</taxon>
        <taxon>Tritrichomonas</taxon>
    </lineage>
</organism>
<feature type="region of interest" description="Disordered" evidence="1">
    <location>
        <begin position="115"/>
        <end position="135"/>
    </location>
</feature>
<gene>
    <name evidence="2" type="ORF">M9Y10_025909</name>
</gene>
<feature type="compositionally biased region" description="Polar residues" evidence="1">
    <location>
        <begin position="440"/>
        <end position="459"/>
    </location>
</feature>
<reference evidence="2 3" key="1">
    <citation type="submission" date="2024-04" db="EMBL/GenBank/DDBJ databases">
        <title>Tritrichomonas musculus Genome.</title>
        <authorList>
            <person name="Alves-Ferreira E."/>
            <person name="Grigg M."/>
            <person name="Lorenzi H."/>
            <person name="Galac M."/>
        </authorList>
    </citation>
    <scope>NUCLEOTIDE SEQUENCE [LARGE SCALE GENOMIC DNA]</scope>
    <source>
        <strain evidence="2 3">EAF2021</strain>
    </source>
</reference>
<name>A0ABR2H8Y2_9EUKA</name>
<protein>
    <submittedName>
        <fullName evidence="2">Uncharacterized protein</fullName>
    </submittedName>
</protein>
<feature type="region of interest" description="Disordered" evidence="1">
    <location>
        <begin position="440"/>
        <end position="471"/>
    </location>
</feature>
<dbReference type="PANTHER" id="PTHR33667">
    <property type="entry name" value="SI:DKEY-57N24.6"/>
    <property type="match status" value="1"/>
</dbReference>
<keyword evidence="3" id="KW-1185">Reference proteome</keyword>
<feature type="region of interest" description="Disordered" evidence="1">
    <location>
        <begin position="247"/>
        <end position="281"/>
    </location>
</feature>
<dbReference type="PANTHER" id="PTHR33667:SF7">
    <property type="entry name" value="RIKEN CDNA 1810020O05 GENE"/>
    <property type="match status" value="1"/>
</dbReference>